<dbReference type="Pfam" id="PF13847">
    <property type="entry name" value="Methyltransf_31"/>
    <property type="match status" value="1"/>
</dbReference>
<keyword evidence="4" id="KW-1185">Reference proteome</keyword>
<keyword evidence="3" id="KW-0808">Transferase</keyword>
<dbReference type="InterPro" id="IPR036390">
    <property type="entry name" value="WH_DNA-bd_sf"/>
</dbReference>
<dbReference type="PANTHER" id="PTHR45128">
    <property type="entry name" value="METHYLTRANSFERASE TYPE 11"/>
    <property type="match status" value="1"/>
</dbReference>
<reference evidence="3" key="1">
    <citation type="submission" date="2021-02" db="EMBL/GenBank/DDBJ databases">
        <title>Natrosporangium hydrolyticum gen. nov., sp. nov, a haloalkaliphilic actinobacterium from a soda solonchak soil.</title>
        <authorList>
            <person name="Sorokin D.Y."/>
            <person name="Khijniak T.V."/>
            <person name="Zakharycheva A.P."/>
            <person name="Boueva O.V."/>
            <person name="Ariskina E.V."/>
            <person name="Hahnke R.L."/>
            <person name="Bunk B."/>
            <person name="Sproer C."/>
            <person name="Schumann P."/>
            <person name="Evtushenko L.I."/>
            <person name="Kublanov I.V."/>
        </authorList>
    </citation>
    <scope>NUCLEOTIDE SEQUENCE</scope>
    <source>
        <strain evidence="3">DSM 106523</strain>
    </source>
</reference>
<dbReference type="InterPro" id="IPR048711">
    <property type="entry name" value="WHD_Rv2258c"/>
</dbReference>
<proteinExistence type="predicted"/>
<dbReference type="KEGG" id="nhy:JQS43_23750"/>
<dbReference type="CDD" id="cd02440">
    <property type="entry name" value="AdoMet_MTases"/>
    <property type="match status" value="1"/>
</dbReference>
<dbReference type="EMBL" id="CP070499">
    <property type="protein sequence ID" value="QSB17534.1"/>
    <property type="molecule type" value="Genomic_DNA"/>
</dbReference>
<dbReference type="GO" id="GO:0032259">
    <property type="term" value="P:methylation"/>
    <property type="evidence" value="ECO:0007669"/>
    <property type="project" value="UniProtKB-KW"/>
</dbReference>
<dbReference type="Gene3D" id="3.40.50.150">
    <property type="entry name" value="Vaccinia Virus protein VP39"/>
    <property type="match status" value="1"/>
</dbReference>
<name>A0A895YHY4_9ACTN</name>
<dbReference type="PANTHER" id="PTHR45128:SF2">
    <property type="entry name" value="METHYLTRANSFERASE DOMAIN-CONTAINING PROTEIN"/>
    <property type="match status" value="1"/>
</dbReference>
<keyword evidence="3" id="KW-0489">Methyltransferase</keyword>
<dbReference type="InterPro" id="IPR036388">
    <property type="entry name" value="WH-like_DNA-bd_sf"/>
</dbReference>
<evidence type="ECO:0000259" key="2">
    <source>
        <dbReference type="Pfam" id="PF21320"/>
    </source>
</evidence>
<dbReference type="AlphaFoldDB" id="A0A895YHY4"/>
<sequence>MTEQPAPELDSAKLDEFIERFLTDLGAAAHAATVLVGDALGLYRAMADGQPVTPATLAERTGTDQRCVEEWLRAQAASRYVEYDPATERFRLPPEQAFALTNEHNPVFAPGGLQLAASMIKDVEKVVTAYRAGNGLPWHDHHPDLFVGVERFFRPNYIGNLCDNWLPALDGVVDKLAAGAHVADVGCGHGASTILMAQRYPASHFVGFDNHAPSVTAATAAAARAGVADRCRFEVAAASDFPGPEFDLVAYFDCLHDMGDPVGALRHARRRLKPDGTVLLVEPAAADRLEDNLNPIGRVFYSGSSMICTPNSLSQEVGLALGAQAGPERLRQIATQAGFSRFELAAETPFNLVIAARP</sequence>
<dbReference type="SUPFAM" id="SSF53335">
    <property type="entry name" value="S-adenosyl-L-methionine-dependent methyltransferases"/>
    <property type="match status" value="1"/>
</dbReference>
<gene>
    <name evidence="3" type="ORF">JQS43_23750</name>
</gene>
<dbReference type="InterPro" id="IPR053173">
    <property type="entry name" value="SAM-binding_MTase"/>
</dbReference>
<feature type="domain" description="S-adenosylmethionine-dependent methyltransferase Rv2258c-like winged HTH" evidence="2">
    <location>
        <begin position="29"/>
        <end position="101"/>
    </location>
</feature>
<accession>A0A895YHY4</accession>
<protein>
    <submittedName>
        <fullName evidence="3">Methyltransferase domain-containing protein</fullName>
    </submittedName>
</protein>
<dbReference type="Proteomes" id="UP000662857">
    <property type="component" value="Chromosome"/>
</dbReference>
<organism evidence="3 4">
    <name type="scientific">Natronosporangium hydrolyticum</name>
    <dbReference type="NCBI Taxonomy" id="2811111"/>
    <lineage>
        <taxon>Bacteria</taxon>
        <taxon>Bacillati</taxon>
        <taxon>Actinomycetota</taxon>
        <taxon>Actinomycetes</taxon>
        <taxon>Micromonosporales</taxon>
        <taxon>Micromonosporaceae</taxon>
        <taxon>Natronosporangium</taxon>
    </lineage>
</organism>
<dbReference type="InterPro" id="IPR025714">
    <property type="entry name" value="Methyltranfer_dom"/>
</dbReference>
<feature type="domain" description="Methyltransferase" evidence="1">
    <location>
        <begin position="178"/>
        <end position="290"/>
    </location>
</feature>
<evidence type="ECO:0000313" key="4">
    <source>
        <dbReference type="Proteomes" id="UP000662857"/>
    </source>
</evidence>
<evidence type="ECO:0000259" key="1">
    <source>
        <dbReference type="Pfam" id="PF13847"/>
    </source>
</evidence>
<dbReference type="InterPro" id="IPR029063">
    <property type="entry name" value="SAM-dependent_MTases_sf"/>
</dbReference>
<dbReference type="GO" id="GO:0008168">
    <property type="term" value="F:methyltransferase activity"/>
    <property type="evidence" value="ECO:0007669"/>
    <property type="project" value="UniProtKB-KW"/>
</dbReference>
<dbReference type="Gene3D" id="1.10.10.10">
    <property type="entry name" value="Winged helix-like DNA-binding domain superfamily/Winged helix DNA-binding domain"/>
    <property type="match status" value="1"/>
</dbReference>
<evidence type="ECO:0000313" key="3">
    <source>
        <dbReference type="EMBL" id="QSB17534.1"/>
    </source>
</evidence>
<dbReference type="Pfam" id="PF21320">
    <property type="entry name" value="WHD_Rv2258c"/>
    <property type="match status" value="1"/>
</dbReference>
<dbReference type="SUPFAM" id="SSF46785">
    <property type="entry name" value="Winged helix' DNA-binding domain"/>
    <property type="match status" value="1"/>
</dbReference>